<dbReference type="PANTHER" id="PTHR23232">
    <property type="entry name" value="KRAB DOMAIN C2H2 ZINC FINGER"/>
    <property type="match status" value="1"/>
</dbReference>
<feature type="domain" description="KRAB" evidence="1">
    <location>
        <begin position="131"/>
        <end position="219"/>
    </location>
</feature>
<dbReference type="SMART" id="SM00349">
    <property type="entry name" value="KRAB"/>
    <property type="match status" value="1"/>
</dbReference>
<protein>
    <recommendedName>
        <fullName evidence="1">KRAB domain-containing protein</fullName>
    </recommendedName>
</protein>
<dbReference type="InterPro" id="IPR036051">
    <property type="entry name" value="KRAB_dom_sf"/>
</dbReference>
<sequence length="273" mass="30213">MAAQLLTDEALVSHVALSLSFPKAGFLPLGEPLPLEPSRGPPVPSPGATSALIRRAVLTDDADPGCGVSFGGEGSFGMGKLALWVLRRHRRETEKDGVVERVALDTYMQRTQKPFVAIPFQHDGLPDLESVTFRDVTVDFTQEEWQQLEPAQKDLYRDVMLENYRNLVSLALAKVPPAEAWDVSHDSGHVIRLPARFADLIREKNQAAERMCWRNMRGPVGMNTLSAEAEKRAEVWEGWGQPEQVCDELAGVGAPARRGDLYPATLGQLYQEK</sequence>
<organism evidence="2 3">
    <name type="scientific">Saguinus oedipus</name>
    <name type="common">Cotton-top tamarin</name>
    <name type="synonym">Oedipomidas oedipus</name>
    <dbReference type="NCBI Taxonomy" id="9490"/>
    <lineage>
        <taxon>Eukaryota</taxon>
        <taxon>Metazoa</taxon>
        <taxon>Chordata</taxon>
        <taxon>Craniata</taxon>
        <taxon>Vertebrata</taxon>
        <taxon>Euteleostomi</taxon>
        <taxon>Mammalia</taxon>
        <taxon>Eutheria</taxon>
        <taxon>Euarchontoglires</taxon>
        <taxon>Primates</taxon>
        <taxon>Haplorrhini</taxon>
        <taxon>Platyrrhini</taxon>
        <taxon>Cebidae</taxon>
        <taxon>Callitrichinae</taxon>
        <taxon>Saguinus</taxon>
    </lineage>
</organism>
<keyword evidence="3" id="KW-1185">Reference proteome</keyword>
<evidence type="ECO:0000313" key="3">
    <source>
        <dbReference type="Proteomes" id="UP001266305"/>
    </source>
</evidence>
<dbReference type="InterPro" id="IPR050169">
    <property type="entry name" value="Krueppel_C2H2_ZnF"/>
</dbReference>
<comment type="caution">
    <text evidence="2">The sequence shown here is derived from an EMBL/GenBank/DDBJ whole genome shotgun (WGS) entry which is preliminary data.</text>
</comment>
<dbReference type="InterPro" id="IPR001909">
    <property type="entry name" value="KRAB"/>
</dbReference>
<dbReference type="CDD" id="cd07765">
    <property type="entry name" value="KRAB_A-box"/>
    <property type="match status" value="1"/>
</dbReference>
<dbReference type="PANTHER" id="PTHR23232:SF151">
    <property type="entry name" value="EXPRESSED SEQUENCE AW146154-RELATED"/>
    <property type="match status" value="1"/>
</dbReference>
<gene>
    <name evidence="2" type="ORF">P7K49_035146</name>
</gene>
<dbReference type="PROSITE" id="PS50805">
    <property type="entry name" value="KRAB"/>
    <property type="match status" value="1"/>
</dbReference>
<evidence type="ECO:0000259" key="1">
    <source>
        <dbReference type="PROSITE" id="PS50805"/>
    </source>
</evidence>
<dbReference type="EMBL" id="JASSZA010000019">
    <property type="protein sequence ID" value="KAK2089239.1"/>
    <property type="molecule type" value="Genomic_DNA"/>
</dbReference>
<dbReference type="SUPFAM" id="SSF109640">
    <property type="entry name" value="KRAB domain (Kruppel-associated box)"/>
    <property type="match status" value="1"/>
</dbReference>
<name>A0ABQ9TWR6_SAGOE</name>
<dbReference type="Pfam" id="PF01352">
    <property type="entry name" value="KRAB"/>
    <property type="match status" value="1"/>
</dbReference>
<dbReference type="Gene3D" id="6.10.140.140">
    <property type="match status" value="1"/>
</dbReference>
<reference evidence="2 3" key="1">
    <citation type="submission" date="2023-05" db="EMBL/GenBank/DDBJ databases">
        <title>B98-5 Cell Line De Novo Hybrid Assembly: An Optical Mapping Approach.</title>
        <authorList>
            <person name="Kananen K."/>
            <person name="Auerbach J.A."/>
            <person name="Kautto E."/>
            <person name="Blachly J.S."/>
        </authorList>
    </citation>
    <scope>NUCLEOTIDE SEQUENCE [LARGE SCALE GENOMIC DNA]</scope>
    <source>
        <strain evidence="2">B95-8</strain>
        <tissue evidence="2">Cell line</tissue>
    </source>
</reference>
<dbReference type="Proteomes" id="UP001266305">
    <property type="component" value="Unassembled WGS sequence"/>
</dbReference>
<evidence type="ECO:0000313" key="2">
    <source>
        <dbReference type="EMBL" id="KAK2089239.1"/>
    </source>
</evidence>
<accession>A0ABQ9TWR6</accession>
<proteinExistence type="predicted"/>